<comment type="caution">
    <text evidence="4">The sequence shown here is derived from an EMBL/GenBank/DDBJ whole genome shotgun (WGS) entry which is preliminary data.</text>
</comment>
<evidence type="ECO:0000313" key="5">
    <source>
        <dbReference type="Proteomes" id="UP001179952"/>
    </source>
</evidence>
<evidence type="ECO:0000256" key="2">
    <source>
        <dbReference type="ARBA" id="ARBA00023242"/>
    </source>
</evidence>
<evidence type="ECO:0000259" key="3">
    <source>
        <dbReference type="Pfam" id="PF16135"/>
    </source>
</evidence>
<dbReference type="PANTHER" id="PTHR47025">
    <property type="entry name" value="AUTOIMMUNE REGULATOR"/>
    <property type="match status" value="1"/>
</dbReference>
<gene>
    <name evidence="4" type="ORF">QJS04_geneDACA022363</name>
</gene>
<comment type="subcellular location">
    <subcellularLocation>
        <location evidence="1">Nucleus</location>
    </subcellularLocation>
</comment>
<sequence>MIYFFLLTGGLRFEREKMGSEPSEKTASDGLNLNVKTLLSTGLLEGISVRYIHHGKNKELHGIIKGVDYCCGCTECNFNQVFSARKFEAHAGSKSSHSNNHIFLKNGKSLHNVVKKLGDLSLESIGEVIEGVIGERPNFESYEAWKASKRGYWGTVLHSTCSNGGVKNNSIPTV</sequence>
<organism evidence="4 5">
    <name type="scientific">Acorus gramineus</name>
    <name type="common">Dwarf sweet flag</name>
    <dbReference type="NCBI Taxonomy" id="55184"/>
    <lineage>
        <taxon>Eukaryota</taxon>
        <taxon>Viridiplantae</taxon>
        <taxon>Streptophyta</taxon>
        <taxon>Embryophyta</taxon>
        <taxon>Tracheophyta</taxon>
        <taxon>Spermatophyta</taxon>
        <taxon>Magnoliopsida</taxon>
        <taxon>Liliopsida</taxon>
        <taxon>Acoraceae</taxon>
        <taxon>Acorus</taxon>
    </lineage>
</organism>
<dbReference type="GO" id="GO:0042393">
    <property type="term" value="F:histone binding"/>
    <property type="evidence" value="ECO:0007669"/>
    <property type="project" value="TreeGrafter"/>
</dbReference>
<dbReference type="Proteomes" id="UP001179952">
    <property type="component" value="Unassembled WGS sequence"/>
</dbReference>
<accession>A0AAV9B315</accession>
<protein>
    <recommendedName>
        <fullName evidence="3">Tify domain-containing protein</fullName>
    </recommendedName>
</protein>
<reference evidence="4" key="2">
    <citation type="submission" date="2023-06" db="EMBL/GenBank/DDBJ databases">
        <authorList>
            <person name="Ma L."/>
            <person name="Liu K.-W."/>
            <person name="Li Z."/>
            <person name="Hsiao Y.-Y."/>
            <person name="Qi Y."/>
            <person name="Fu T."/>
            <person name="Tang G."/>
            <person name="Zhang D."/>
            <person name="Sun W.-H."/>
            <person name="Liu D.-K."/>
            <person name="Li Y."/>
            <person name="Chen G.-Z."/>
            <person name="Liu X.-D."/>
            <person name="Liao X.-Y."/>
            <person name="Jiang Y.-T."/>
            <person name="Yu X."/>
            <person name="Hao Y."/>
            <person name="Huang J."/>
            <person name="Zhao X.-W."/>
            <person name="Ke S."/>
            <person name="Chen Y.-Y."/>
            <person name="Wu W.-L."/>
            <person name="Hsu J.-L."/>
            <person name="Lin Y.-F."/>
            <person name="Huang M.-D."/>
            <person name="Li C.-Y."/>
            <person name="Huang L."/>
            <person name="Wang Z.-W."/>
            <person name="Zhao X."/>
            <person name="Zhong W.-Y."/>
            <person name="Peng D.-H."/>
            <person name="Ahmad S."/>
            <person name="Lan S."/>
            <person name="Zhang J.-S."/>
            <person name="Tsai W.-C."/>
            <person name="Van De Peer Y."/>
            <person name="Liu Z.-J."/>
        </authorList>
    </citation>
    <scope>NUCLEOTIDE SEQUENCE</scope>
    <source>
        <strain evidence="4">SCP</strain>
        <tissue evidence="4">Leaves</tissue>
    </source>
</reference>
<dbReference type="GO" id="GO:0045944">
    <property type="term" value="P:positive regulation of transcription by RNA polymerase II"/>
    <property type="evidence" value="ECO:0007669"/>
    <property type="project" value="TreeGrafter"/>
</dbReference>
<dbReference type="InterPro" id="IPR032308">
    <property type="entry name" value="TDBD"/>
</dbReference>
<dbReference type="PANTHER" id="PTHR47025:SF7">
    <property type="entry name" value="ACYL-COA N-ACYLTRANSFERASE WITH RING_FYVE_PHD-TYPE ZINC FINGER DOMAIN-CONTAINING PROTEIN"/>
    <property type="match status" value="1"/>
</dbReference>
<evidence type="ECO:0000313" key="4">
    <source>
        <dbReference type="EMBL" id="KAK1270782.1"/>
    </source>
</evidence>
<dbReference type="GO" id="GO:0003682">
    <property type="term" value="F:chromatin binding"/>
    <property type="evidence" value="ECO:0007669"/>
    <property type="project" value="TreeGrafter"/>
</dbReference>
<reference evidence="4" key="1">
    <citation type="journal article" date="2023" name="Nat. Commun.">
        <title>Diploid and tetraploid genomes of Acorus and the evolution of monocots.</title>
        <authorList>
            <person name="Ma L."/>
            <person name="Liu K.W."/>
            <person name="Li Z."/>
            <person name="Hsiao Y.Y."/>
            <person name="Qi Y."/>
            <person name="Fu T."/>
            <person name="Tang G.D."/>
            <person name="Zhang D."/>
            <person name="Sun W.H."/>
            <person name="Liu D.K."/>
            <person name="Li Y."/>
            <person name="Chen G.Z."/>
            <person name="Liu X.D."/>
            <person name="Liao X.Y."/>
            <person name="Jiang Y.T."/>
            <person name="Yu X."/>
            <person name="Hao Y."/>
            <person name="Huang J."/>
            <person name="Zhao X.W."/>
            <person name="Ke S."/>
            <person name="Chen Y.Y."/>
            <person name="Wu W.L."/>
            <person name="Hsu J.L."/>
            <person name="Lin Y.F."/>
            <person name="Huang M.D."/>
            <person name="Li C.Y."/>
            <person name="Huang L."/>
            <person name="Wang Z.W."/>
            <person name="Zhao X."/>
            <person name="Zhong W.Y."/>
            <person name="Peng D.H."/>
            <person name="Ahmad S."/>
            <person name="Lan S."/>
            <person name="Zhang J.S."/>
            <person name="Tsai W.C."/>
            <person name="Van de Peer Y."/>
            <person name="Liu Z.J."/>
        </authorList>
    </citation>
    <scope>NUCLEOTIDE SEQUENCE</scope>
    <source>
        <strain evidence="4">SCP</strain>
    </source>
</reference>
<dbReference type="GO" id="GO:0000977">
    <property type="term" value="F:RNA polymerase II transcription regulatory region sequence-specific DNA binding"/>
    <property type="evidence" value="ECO:0007669"/>
    <property type="project" value="TreeGrafter"/>
</dbReference>
<feature type="domain" description="Tify" evidence="3">
    <location>
        <begin position="62"/>
        <end position="116"/>
    </location>
</feature>
<proteinExistence type="predicted"/>
<keyword evidence="2" id="KW-0539">Nucleus</keyword>
<dbReference type="AlphaFoldDB" id="A0AAV9B315"/>
<dbReference type="Pfam" id="PF16135">
    <property type="entry name" value="TDBD"/>
    <property type="match status" value="1"/>
</dbReference>
<dbReference type="EMBL" id="JAUJYN010000005">
    <property type="protein sequence ID" value="KAK1270782.1"/>
    <property type="molecule type" value="Genomic_DNA"/>
</dbReference>
<evidence type="ECO:0000256" key="1">
    <source>
        <dbReference type="ARBA" id="ARBA00004123"/>
    </source>
</evidence>
<keyword evidence="5" id="KW-1185">Reference proteome</keyword>
<dbReference type="GO" id="GO:0005634">
    <property type="term" value="C:nucleus"/>
    <property type="evidence" value="ECO:0007669"/>
    <property type="project" value="UniProtKB-SubCell"/>
</dbReference>
<name>A0AAV9B315_ACOGR</name>